<feature type="signal peptide" evidence="9">
    <location>
        <begin position="1"/>
        <end position="22"/>
    </location>
</feature>
<evidence type="ECO:0000259" key="10">
    <source>
        <dbReference type="Pfam" id="PF04083"/>
    </source>
</evidence>
<accession>A0ABD2P371</accession>
<dbReference type="InterPro" id="IPR006693">
    <property type="entry name" value="AB_hydrolase_lipase"/>
</dbReference>
<name>A0ABD2P371_9CUCU</name>
<sequence>MKTKFGVFVVLFIFHLVNEGLCSEHPDADLTTEELIKKYGYPVEAHEVTTEDGYMITMFRVPHGKNGKRVNQKPIFMMHGLFGQCENFILNVYNNGSLAYLMADNGFDVWLGNARGSQHGRKHKHLDPDEQPEFWNFTWHEIGLYDVATQIDYILEKTKKKKLQYVGHSQGGTAFFVLTSLKPEYQQKIVFASLLAPAGFMRNARNPAINSIVLIQKDITWFVEKTNIIEFPPKAIPVKVLLSRGCKNTILRLRDLCEFIWHIAMGGNSGEFDAEMLPVAVNFIPTISFKQSIHFAQGIESGHFRPWDYGEEKNMEVYGKPLPDDYPLEIIKIPIAMYYSLGDNLAFAQDVEDMCDAVANCVRKFLIPNKQWTHADFVAALHLREVLNLPVLEFARKYFVY</sequence>
<feature type="active site" description="Nucleophile" evidence="8">
    <location>
        <position position="169"/>
    </location>
</feature>
<keyword evidence="5" id="KW-0443">Lipid metabolism</keyword>
<dbReference type="InterPro" id="IPR029058">
    <property type="entry name" value="AB_hydrolase_fold"/>
</dbReference>
<dbReference type="EMBL" id="JABFTP020000165">
    <property type="protein sequence ID" value="KAL3285318.1"/>
    <property type="molecule type" value="Genomic_DNA"/>
</dbReference>
<gene>
    <name evidence="11" type="ORF">HHI36_019427</name>
</gene>
<keyword evidence="12" id="KW-1185">Reference proteome</keyword>
<dbReference type="PIRSF" id="PIRSF000862">
    <property type="entry name" value="Steryl_ester_lip"/>
    <property type="match status" value="1"/>
</dbReference>
<keyword evidence="4 7" id="KW-0442">Lipid degradation</keyword>
<evidence type="ECO:0000313" key="12">
    <source>
        <dbReference type="Proteomes" id="UP001516400"/>
    </source>
</evidence>
<comment type="caution">
    <text evidence="11">The sequence shown here is derived from an EMBL/GenBank/DDBJ whole genome shotgun (WGS) entry which is preliminary data.</text>
</comment>
<dbReference type="Proteomes" id="UP001516400">
    <property type="component" value="Unassembled WGS sequence"/>
</dbReference>
<keyword evidence="3 7" id="KW-0378">Hydrolase</keyword>
<keyword evidence="2 9" id="KW-0732">Signal</keyword>
<organism evidence="11 12">
    <name type="scientific">Cryptolaemus montrouzieri</name>
    <dbReference type="NCBI Taxonomy" id="559131"/>
    <lineage>
        <taxon>Eukaryota</taxon>
        <taxon>Metazoa</taxon>
        <taxon>Ecdysozoa</taxon>
        <taxon>Arthropoda</taxon>
        <taxon>Hexapoda</taxon>
        <taxon>Insecta</taxon>
        <taxon>Pterygota</taxon>
        <taxon>Neoptera</taxon>
        <taxon>Endopterygota</taxon>
        <taxon>Coleoptera</taxon>
        <taxon>Polyphaga</taxon>
        <taxon>Cucujiformia</taxon>
        <taxon>Coccinelloidea</taxon>
        <taxon>Coccinellidae</taxon>
        <taxon>Scymninae</taxon>
        <taxon>Scymnini</taxon>
        <taxon>Cryptolaemus</taxon>
    </lineage>
</organism>
<evidence type="ECO:0000256" key="5">
    <source>
        <dbReference type="ARBA" id="ARBA00023098"/>
    </source>
</evidence>
<feature type="active site" description="Charge relay system" evidence="8">
    <location>
        <position position="374"/>
    </location>
</feature>
<feature type="chain" id="PRO_5044895067" description="Lipase" evidence="9">
    <location>
        <begin position="23"/>
        <end position="401"/>
    </location>
</feature>
<evidence type="ECO:0000256" key="4">
    <source>
        <dbReference type="ARBA" id="ARBA00022963"/>
    </source>
</evidence>
<reference evidence="11 12" key="1">
    <citation type="journal article" date="2021" name="BMC Biol.">
        <title>Horizontally acquired antibacterial genes associated with adaptive radiation of ladybird beetles.</title>
        <authorList>
            <person name="Li H.S."/>
            <person name="Tang X.F."/>
            <person name="Huang Y.H."/>
            <person name="Xu Z.Y."/>
            <person name="Chen M.L."/>
            <person name="Du X.Y."/>
            <person name="Qiu B.Y."/>
            <person name="Chen P.T."/>
            <person name="Zhang W."/>
            <person name="Slipinski A."/>
            <person name="Escalona H.E."/>
            <person name="Waterhouse R.M."/>
            <person name="Zwick A."/>
            <person name="Pang H."/>
        </authorList>
    </citation>
    <scope>NUCLEOTIDE SEQUENCE [LARGE SCALE GENOMIC DNA]</scope>
    <source>
        <strain evidence="11">SYSU2018</strain>
    </source>
</reference>
<dbReference type="InterPro" id="IPR025483">
    <property type="entry name" value="Lipase_euk"/>
</dbReference>
<evidence type="ECO:0000256" key="6">
    <source>
        <dbReference type="ARBA" id="ARBA00023180"/>
    </source>
</evidence>
<evidence type="ECO:0000256" key="3">
    <source>
        <dbReference type="ARBA" id="ARBA00022801"/>
    </source>
</evidence>
<comment type="similarity">
    <text evidence="1 7">Belongs to the AB hydrolase superfamily. Lipase family.</text>
</comment>
<protein>
    <recommendedName>
        <fullName evidence="7">Lipase</fullName>
    </recommendedName>
</protein>
<dbReference type="AlphaFoldDB" id="A0ABD2P371"/>
<dbReference type="PANTHER" id="PTHR11005">
    <property type="entry name" value="LYSOSOMAL ACID LIPASE-RELATED"/>
    <property type="match status" value="1"/>
</dbReference>
<feature type="active site" description="Charge relay system" evidence="8">
    <location>
        <position position="343"/>
    </location>
</feature>
<keyword evidence="6" id="KW-0325">Glycoprotein</keyword>
<evidence type="ECO:0000256" key="8">
    <source>
        <dbReference type="PIRSR" id="PIRSR000862-1"/>
    </source>
</evidence>
<dbReference type="FunFam" id="3.40.50.1820:FF:000057">
    <property type="entry name" value="Lipase"/>
    <property type="match status" value="1"/>
</dbReference>
<evidence type="ECO:0000256" key="1">
    <source>
        <dbReference type="ARBA" id="ARBA00010701"/>
    </source>
</evidence>
<evidence type="ECO:0000313" key="11">
    <source>
        <dbReference type="EMBL" id="KAL3285318.1"/>
    </source>
</evidence>
<dbReference type="GO" id="GO:0016042">
    <property type="term" value="P:lipid catabolic process"/>
    <property type="evidence" value="ECO:0007669"/>
    <property type="project" value="UniProtKB-KW"/>
</dbReference>
<feature type="domain" description="Partial AB-hydrolase lipase" evidence="10">
    <location>
        <begin position="32"/>
        <end position="91"/>
    </location>
</feature>
<proteinExistence type="inferred from homology"/>
<dbReference type="SUPFAM" id="SSF53474">
    <property type="entry name" value="alpha/beta-Hydrolases"/>
    <property type="match status" value="1"/>
</dbReference>
<evidence type="ECO:0000256" key="7">
    <source>
        <dbReference type="PIRNR" id="PIRNR000862"/>
    </source>
</evidence>
<evidence type="ECO:0000256" key="9">
    <source>
        <dbReference type="SAM" id="SignalP"/>
    </source>
</evidence>
<dbReference type="Gene3D" id="3.40.50.1820">
    <property type="entry name" value="alpha/beta hydrolase"/>
    <property type="match status" value="1"/>
</dbReference>
<dbReference type="GO" id="GO:0016787">
    <property type="term" value="F:hydrolase activity"/>
    <property type="evidence" value="ECO:0007669"/>
    <property type="project" value="UniProtKB-KW"/>
</dbReference>
<dbReference type="Pfam" id="PF04083">
    <property type="entry name" value="Abhydro_lipase"/>
    <property type="match status" value="1"/>
</dbReference>
<evidence type="ECO:0000256" key="2">
    <source>
        <dbReference type="ARBA" id="ARBA00022729"/>
    </source>
</evidence>